<sequence length="70" mass="7770">MNDPRQGYHRSSITRVVEQKYLNPDGSKVPGMTIQRNGRGLVHLTPTEARRIAAALNRTANDIAAKEAQQ</sequence>
<organism evidence="1 2">
    <name type="scientific">Galactobacter caseinivorans</name>
    <dbReference type="NCBI Taxonomy" id="2676123"/>
    <lineage>
        <taxon>Bacteria</taxon>
        <taxon>Bacillati</taxon>
        <taxon>Actinomycetota</taxon>
        <taxon>Actinomycetes</taxon>
        <taxon>Micrococcales</taxon>
        <taxon>Micrococcaceae</taxon>
        <taxon>Galactobacter</taxon>
    </lineage>
</organism>
<keyword evidence="2" id="KW-1185">Reference proteome</keyword>
<dbReference type="EMBL" id="QQXL01000006">
    <property type="protein sequence ID" value="RKW69834.1"/>
    <property type="molecule type" value="Genomic_DNA"/>
</dbReference>
<dbReference type="Proteomes" id="UP000273119">
    <property type="component" value="Unassembled WGS sequence"/>
</dbReference>
<evidence type="ECO:0000313" key="1">
    <source>
        <dbReference type="EMBL" id="RKW69834.1"/>
    </source>
</evidence>
<proteinExistence type="predicted"/>
<dbReference type="RefSeq" id="WP_121485505.1">
    <property type="nucleotide sequence ID" value="NZ_QQXL01000006.1"/>
</dbReference>
<dbReference type="AlphaFoldDB" id="A0A496PH78"/>
<reference evidence="1 2" key="1">
    <citation type="submission" date="2018-07" db="EMBL/GenBank/DDBJ databases">
        <title>Arthrobacter sp. nov., isolated from raw cow's milk with high bacterial count.</title>
        <authorList>
            <person name="Hahne J."/>
            <person name="Isele D."/>
            <person name="Lipski A."/>
        </authorList>
    </citation>
    <scope>NUCLEOTIDE SEQUENCE [LARGE SCALE GENOMIC DNA]</scope>
    <source>
        <strain evidence="1 2">JZ R-183</strain>
    </source>
</reference>
<protein>
    <submittedName>
        <fullName evidence="1">Uncharacterized protein</fullName>
    </submittedName>
</protein>
<comment type="caution">
    <text evidence="1">The sequence shown here is derived from an EMBL/GenBank/DDBJ whole genome shotgun (WGS) entry which is preliminary data.</text>
</comment>
<evidence type="ECO:0000313" key="2">
    <source>
        <dbReference type="Proteomes" id="UP000273119"/>
    </source>
</evidence>
<accession>A0A496PH78</accession>
<name>A0A496PH78_9MICC</name>
<gene>
    <name evidence="1" type="ORF">DWQ67_10140</name>
</gene>